<evidence type="ECO:0000256" key="3">
    <source>
        <dbReference type="ARBA" id="ARBA00022692"/>
    </source>
</evidence>
<sequence>MSHNRREVRLLALLAVLALFTHHVAAVKVTVMPGHTECMGETVDAEHFQIPGGPRVDGRVLISGNSHYYVPFVTIRVLSPTGDQLWQQQHVYSETHFNVGARGPGTYKVCFYNPWESRTEAIVDLVYFTLAHLRRGAGGAINIPKGTQEHRSKEVASQDHMEDVRRTILGMSEFMEVIRGSQTYLHRKLERHQQTMESNKRRTLFYTGIEVGALILVGLTQVLVVMGFFKPGKSTKASV</sequence>
<protein>
    <recommendedName>
        <fullName evidence="9">GOLD domain-containing protein</fullName>
    </recommendedName>
</protein>
<comment type="similarity">
    <text evidence="2">Belongs to the EMP24/GP25L family.</text>
</comment>
<keyword evidence="6 7" id="KW-0472">Membrane</keyword>
<dbReference type="AlphaFoldDB" id="A0AAD3DUJ0"/>
<keyword evidence="4 8" id="KW-0732">Signal</keyword>
<dbReference type="Pfam" id="PF01105">
    <property type="entry name" value="EMP24_GP25L"/>
    <property type="match status" value="1"/>
</dbReference>
<feature type="chain" id="PRO_5042154171" description="GOLD domain-containing protein" evidence="8">
    <location>
        <begin position="27"/>
        <end position="239"/>
    </location>
</feature>
<keyword evidence="5 7" id="KW-1133">Transmembrane helix</keyword>
<feature type="signal peptide" evidence="8">
    <location>
        <begin position="1"/>
        <end position="26"/>
    </location>
</feature>
<evidence type="ECO:0000256" key="1">
    <source>
        <dbReference type="ARBA" id="ARBA00004479"/>
    </source>
</evidence>
<name>A0AAD3DUJ0_9CHLO</name>
<evidence type="ECO:0000259" key="9">
    <source>
        <dbReference type="SMART" id="SM01190"/>
    </source>
</evidence>
<evidence type="ECO:0000256" key="8">
    <source>
        <dbReference type="SAM" id="SignalP"/>
    </source>
</evidence>
<evidence type="ECO:0000256" key="2">
    <source>
        <dbReference type="ARBA" id="ARBA00007104"/>
    </source>
</evidence>
<evidence type="ECO:0000256" key="6">
    <source>
        <dbReference type="ARBA" id="ARBA00023136"/>
    </source>
</evidence>
<dbReference type="InterPro" id="IPR009038">
    <property type="entry name" value="GOLD_dom"/>
</dbReference>
<evidence type="ECO:0000313" key="11">
    <source>
        <dbReference type="Proteomes" id="UP001054857"/>
    </source>
</evidence>
<comment type="subcellular location">
    <subcellularLocation>
        <location evidence="1">Membrane</location>
        <topology evidence="1">Single-pass type I membrane protein</topology>
    </subcellularLocation>
</comment>
<evidence type="ECO:0000256" key="5">
    <source>
        <dbReference type="ARBA" id="ARBA00022989"/>
    </source>
</evidence>
<evidence type="ECO:0000256" key="7">
    <source>
        <dbReference type="SAM" id="Phobius"/>
    </source>
</evidence>
<gene>
    <name evidence="10" type="ORF">Agub_g10250</name>
</gene>
<proteinExistence type="inferred from homology"/>
<dbReference type="Proteomes" id="UP001054857">
    <property type="component" value="Unassembled WGS sequence"/>
</dbReference>
<dbReference type="GO" id="GO:0016020">
    <property type="term" value="C:membrane"/>
    <property type="evidence" value="ECO:0007669"/>
    <property type="project" value="UniProtKB-SubCell"/>
</dbReference>
<feature type="transmembrane region" description="Helical" evidence="7">
    <location>
        <begin position="204"/>
        <end position="229"/>
    </location>
</feature>
<organism evidence="10 11">
    <name type="scientific">Astrephomene gubernaculifera</name>
    <dbReference type="NCBI Taxonomy" id="47775"/>
    <lineage>
        <taxon>Eukaryota</taxon>
        <taxon>Viridiplantae</taxon>
        <taxon>Chlorophyta</taxon>
        <taxon>core chlorophytes</taxon>
        <taxon>Chlorophyceae</taxon>
        <taxon>CS clade</taxon>
        <taxon>Chlamydomonadales</taxon>
        <taxon>Astrephomenaceae</taxon>
        <taxon>Astrephomene</taxon>
    </lineage>
</organism>
<keyword evidence="11" id="KW-1185">Reference proteome</keyword>
<accession>A0AAD3DUJ0</accession>
<feature type="domain" description="GOLD" evidence="9">
    <location>
        <begin position="26"/>
        <end position="230"/>
    </location>
</feature>
<evidence type="ECO:0000313" key="10">
    <source>
        <dbReference type="EMBL" id="GFR48360.1"/>
    </source>
</evidence>
<dbReference type="EMBL" id="BMAR01000023">
    <property type="protein sequence ID" value="GFR48360.1"/>
    <property type="molecule type" value="Genomic_DNA"/>
</dbReference>
<evidence type="ECO:0000256" key="4">
    <source>
        <dbReference type="ARBA" id="ARBA00022729"/>
    </source>
</evidence>
<reference evidence="10 11" key="1">
    <citation type="journal article" date="2021" name="Sci. Rep.">
        <title>Genome sequencing of the multicellular alga Astrephomene provides insights into convergent evolution of germ-soma differentiation.</title>
        <authorList>
            <person name="Yamashita S."/>
            <person name="Yamamoto K."/>
            <person name="Matsuzaki R."/>
            <person name="Suzuki S."/>
            <person name="Yamaguchi H."/>
            <person name="Hirooka S."/>
            <person name="Minakuchi Y."/>
            <person name="Miyagishima S."/>
            <person name="Kawachi M."/>
            <person name="Toyoda A."/>
            <person name="Nozaki H."/>
        </authorList>
    </citation>
    <scope>NUCLEOTIDE SEQUENCE [LARGE SCALE GENOMIC DNA]</scope>
    <source>
        <strain evidence="10 11">NIES-4017</strain>
    </source>
</reference>
<comment type="caution">
    <text evidence="10">The sequence shown here is derived from an EMBL/GenBank/DDBJ whole genome shotgun (WGS) entry which is preliminary data.</text>
</comment>
<keyword evidence="3 7" id="KW-0812">Transmembrane</keyword>
<dbReference type="SMART" id="SM01190">
    <property type="entry name" value="EMP24_GP25L"/>
    <property type="match status" value="1"/>
</dbReference>
<dbReference type="InterPro" id="IPR015720">
    <property type="entry name" value="Emp24-like"/>
</dbReference>
<dbReference type="PANTHER" id="PTHR22811">
    <property type="entry name" value="TRANSMEMBRANE EMP24 DOMAIN-CONTAINING PROTEIN"/>
    <property type="match status" value="1"/>
</dbReference>